<dbReference type="AlphaFoldDB" id="A0A0C3MGQ4"/>
<name>A0A0C3MGQ4_9AGAM</name>
<evidence type="ECO:0000313" key="2">
    <source>
        <dbReference type="EMBL" id="KIO32862.1"/>
    </source>
</evidence>
<evidence type="ECO:0000313" key="3">
    <source>
        <dbReference type="Proteomes" id="UP000054248"/>
    </source>
</evidence>
<feature type="compositionally biased region" description="Basic residues" evidence="1">
    <location>
        <begin position="251"/>
        <end position="264"/>
    </location>
</feature>
<gene>
    <name evidence="2" type="ORF">M407DRAFT_96474</name>
</gene>
<feature type="region of interest" description="Disordered" evidence="1">
    <location>
        <begin position="1"/>
        <end position="264"/>
    </location>
</feature>
<reference evidence="3" key="2">
    <citation type="submission" date="2015-01" db="EMBL/GenBank/DDBJ databases">
        <title>Evolutionary Origins and Diversification of the Mycorrhizal Mutualists.</title>
        <authorList>
            <consortium name="DOE Joint Genome Institute"/>
            <consortium name="Mycorrhizal Genomics Consortium"/>
            <person name="Kohler A."/>
            <person name="Kuo A."/>
            <person name="Nagy L.G."/>
            <person name="Floudas D."/>
            <person name="Copeland A."/>
            <person name="Barry K.W."/>
            <person name="Cichocki N."/>
            <person name="Veneault-Fourrey C."/>
            <person name="LaButti K."/>
            <person name="Lindquist E.A."/>
            <person name="Lipzen A."/>
            <person name="Lundell T."/>
            <person name="Morin E."/>
            <person name="Murat C."/>
            <person name="Riley R."/>
            <person name="Ohm R."/>
            <person name="Sun H."/>
            <person name="Tunlid A."/>
            <person name="Henrissat B."/>
            <person name="Grigoriev I.V."/>
            <person name="Hibbett D.S."/>
            <person name="Martin F."/>
        </authorList>
    </citation>
    <scope>NUCLEOTIDE SEQUENCE [LARGE SCALE GENOMIC DNA]</scope>
    <source>
        <strain evidence="3">MUT 4182</strain>
    </source>
</reference>
<feature type="compositionally biased region" description="Basic and acidic residues" evidence="1">
    <location>
        <begin position="1"/>
        <end position="27"/>
    </location>
</feature>
<feature type="compositionally biased region" description="Low complexity" evidence="1">
    <location>
        <begin position="126"/>
        <end position="138"/>
    </location>
</feature>
<feature type="compositionally biased region" description="Low complexity" evidence="1">
    <location>
        <begin position="229"/>
        <end position="238"/>
    </location>
</feature>
<evidence type="ECO:0000256" key="1">
    <source>
        <dbReference type="SAM" id="MobiDB-lite"/>
    </source>
</evidence>
<dbReference type="Proteomes" id="UP000054248">
    <property type="component" value="Unassembled WGS sequence"/>
</dbReference>
<organism evidence="2 3">
    <name type="scientific">Tulasnella calospora MUT 4182</name>
    <dbReference type="NCBI Taxonomy" id="1051891"/>
    <lineage>
        <taxon>Eukaryota</taxon>
        <taxon>Fungi</taxon>
        <taxon>Dikarya</taxon>
        <taxon>Basidiomycota</taxon>
        <taxon>Agaricomycotina</taxon>
        <taxon>Agaricomycetes</taxon>
        <taxon>Cantharellales</taxon>
        <taxon>Tulasnellaceae</taxon>
        <taxon>Tulasnella</taxon>
    </lineage>
</organism>
<proteinExistence type="predicted"/>
<protein>
    <submittedName>
        <fullName evidence="2">Uncharacterized protein</fullName>
    </submittedName>
</protein>
<reference evidence="2 3" key="1">
    <citation type="submission" date="2014-04" db="EMBL/GenBank/DDBJ databases">
        <authorList>
            <consortium name="DOE Joint Genome Institute"/>
            <person name="Kuo A."/>
            <person name="Girlanda M."/>
            <person name="Perotto S."/>
            <person name="Kohler A."/>
            <person name="Nagy L.G."/>
            <person name="Floudas D."/>
            <person name="Copeland A."/>
            <person name="Barry K.W."/>
            <person name="Cichocki N."/>
            <person name="Veneault-Fourrey C."/>
            <person name="LaButti K."/>
            <person name="Lindquist E.A."/>
            <person name="Lipzen A."/>
            <person name="Lundell T."/>
            <person name="Morin E."/>
            <person name="Murat C."/>
            <person name="Sun H."/>
            <person name="Tunlid A."/>
            <person name="Henrissat B."/>
            <person name="Grigoriev I.V."/>
            <person name="Hibbett D.S."/>
            <person name="Martin F."/>
            <person name="Nordberg H.P."/>
            <person name="Cantor M.N."/>
            <person name="Hua S.X."/>
        </authorList>
    </citation>
    <scope>NUCLEOTIDE SEQUENCE [LARGE SCALE GENOMIC DNA]</scope>
    <source>
        <strain evidence="2 3">MUT 4182</strain>
    </source>
</reference>
<dbReference type="HOGENOM" id="CLU_1054456_0_0_1"/>
<sequence>MVAAKKAEEGRKPEKAQAEGEATKISDADEVTTVNEPAEGTPAETDRPAVHFAVEAGEAPSQSQPDFSVEVMPFKQKDPPIQIERSTPGKATEAVIHPPGSESTARKSTSPPAEAPEPKAKKSKVATKSSPTKATRSESPPPASNSSERRVTRASAKAAAEADLSPSDGATPSARKTRSKSPAKKTSTSATRSRRKAAPDPLSTTSAPGTSKTKRKRASSPKPPPSPASPRKASGSSKDAGPDASPLPERRSKRARGAKAASKR</sequence>
<dbReference type="EMBL" id="KN822952">
    <property type="protein sequence ID" value="KIO32862.1"/>
    <property type="molecule type" value="Genomic_DNA"/>
</dbReference>
<dbReference type="OrthoDB" id="2687876at2759"/>
<accession>A0A0C3MGQ4</accession>
<keyword evidence="3" id="KW-1185">Reference proteome</keyword>